<dbReference type="Proteomes" id="UP000248196">
    <property type="component" value="Unassembled WGS sequence"/>
</dbReference>
<evidence type="ECO:0000313" key="3">
    <source>
        <dbReference type="Proteomes" id="UP000248196"/>
    </source>
</evidence>
<feature type="transmembrane region" description="Helical" evidence="1">
    <location>
        <begin position="38"/>
        <end position="55"/>
    </location>
</feature>
<keyword evidence="1" id="KW-0812">Transmembrane</keyword>
<reference evidence="2 3" key="1">
    <citation type="submission" date="2017-11" db="EMBL/GenBank/DDBJ databases">
        <title>Genome sequence of the oocydin A producing rhizobacterium Serratia plymuthica 4Rx5.</title>
        <authorList>
            <person name="Matilla M.A."/>
            <person name="Udaondo Z."/>
            <person name="Salmond G.P.C."/>
        </authorList>
    </citation>
    <scope>NUCLEOTIDE SEQUENCE [LARGE SCALE GENOMIC DNA]</scope>
    <source>
        <strain evidence="2 3">4Rx5</strain>
    </source>
</reference>
<protein>
    <submittedName>
        <fullName evidence="2">Uncharacterized protein</fullName>
    </submittedName>
</protein>
<dbReference type="RefSeq" id="WP_013812544.1">
    <property type="nucleotide sequence ID" value="NZ_CP012096.1"/>
</dbReference>
<keyword evidence="1" id="KW-0472">Membrane</keyword>
<gene>
    <name evidence="2" type="ORF">CT690_08110</name>
</gene>
<dbReference type="AlphaFoldDB" id="A0A318NYS8"/>
<evidence type="ECO:0000256" key="1">
    <source>
        <dbReference type="SAM" id="Phobius"/>
    </source>
</evidence>
<organism evidence="2 3">
    <name type="scientific">Serratia plymuthica</name>
    <dbReference type="NCBI Taxonomy" id="82996"/>
    <lineage>
        <taxon>Bacteria</taxon>
        <taxon>Pseudomonadati</taxon>
        <taxon>Pseudomonadota</taxon>
        <taxon>Gammaproteobacteria</taxon>
        <taxon>Enterobacterales</taxon>
        <taxon>Yersiniaceae</taxon>
        <taxon>Serratia</taxon>
    </lineage>
</organism>
<proteinExistence type="predicted"/>
<keyword evidence="1" id="KW-1133">Transmembrane helix</keyword>
<dbReference type="EMBL" id="PESE01000002">
    <property type="protein sequence ID" value="PYD38991.1"/>
    <property type="molecule type" value="Genomic_DNA"/>
</dbReference>
<dbReference type="OrthoDB" id="6628968at2"/>
<sequence>MSAAWIKAWFTFATVYTCIALSKEISEQFFACAQWPKFVGAIIMVAIAWAARAKLKEMK</sequence>
<name>A0A318NYS8_SERPL</name>
<accession>A0A318NYS8</accession>
<comment type="caution">
    <text evidence="2">The sequence shown here is derived from an EMBL/GenBank/DDBJ whole genome shotgun (WGS) entry which is preliminary data.</text>
</comment>
<dbReference type="GeneID" id="57666777"/>
<evidence type="ECO:0000313" key="2">
    <source>
        <dbReference type="EMBL" id="PYD38991.1"/>
    </source>
</evidence>